<reference evidence="1 2" key="1">
    <citation type="journal article" date="2021" name="Hortic Res">
        <title>High-quality reference genome and annotation aids understanding of berry development for evergreen blueberry (Vaccinium darrowii).</title>
        <authorList>
            <person name="Yu J."/>
            <person name="Hulse-Kemp A.M."/>
            <person name="Babiker E."/>
            <person name="Staton M."/>
        </authorList>
    </citation>
    <scope>NUCLEOTIDE SEQUENCE [LARGE SCALE GENOMIC DNA]</scope>
    <source>
        <strain evidence="2">cv. NJ 8807/NJ 8810</strain>
        <tissue evidence="1">Young leaf</tissue>
    </source>
</reference>
<keyword evidence="2" id="KW-1185">Reference proteome</keyword>
<evidence type="ECO:0000313" key="2">
    <source>
        <dbReference type="Proteomes" id="UP000828048"/>
    </source>
</evidence>
<dbReference type="EMBL" id="CM037154">
    <property type="protein sequence ID" value="KAH7861292.1"/>
    <property type="molecule type" value="Genomic_DNA"/>
</dbReference>
<protein>
    <submittedName>
        <fullName evidence="1">Uncharacterized protein</fullName>
    </submittedName>
</protein>
<comment type="caution">
    <text evidence="1">The sequence shown here is derived from an EMBL/GenBank/DDBJ whole genome shotgun (WGS) entry which is preliminary data.</text>
</comment>
<gene>
    <name evidence="1" type="ORF">Vadar_024255</name>
</gene>
<name>A0ACB7Z6W4_9ERIC</name>
<evidence type="ECO:0000313" key="1">
    <source>
        <dbReference type="EMBL" id="KAH7861292.1"/>
    </source>
</evidence>
<organism evidence="1 2">
    <name type="scientific">Vaccinium darrowii</name>
    <dbReference type="NCBI Taxonomy" id="229202"/>
    <lineage>
        <taxon>Eukaryota</taxon>
        <taxon>Viridiplantae</taxon>
        <taxon>Streptophyta</taxon>
        <taxon>Embryophyta</taxon>
        <taxon>Tracheophyta</taxon>
        <taxon>Spermatophyta</taxon>
        <taxon>Magnoliopsida</taxon>
        <taxon>eudicotyledons</taxon>
        <taxon>Gunneridae</taxon>
        <taxon>Pentapetalae</taxon>
        <taxon>asterids</taxon>
        <taxon>Ericales</taxon>
        <taxon>Ericaceae</taxon>
        <taxon>Vaccinioideae</taxon>
        <taxon>Vaccinieae</taxon>
        <taxon>Vaccinium</taxon>
    </lineage>
</organism>
<dbReference type="Proteomes" id="UP000828048">
    <property type="component" value="Chromosome 4"/>
</dbReference>
<proteinExistence type="predicted"/>
<accession>A0ACB7Z6W4</accession>
<sequence length="680" mass="77743">MASTSEIEDKATRKAYRALIENETKEVVVEQQDFPDDPFNFQSEIEDQATRKAYRALLQKEAKEVVLEQCKKFSDGPFHLLTIHKDTVLQVATSCKRADLVHELLKMVPDDQRHKLTHKNQVGNTILHEASTSNKLVPAAEEMLNKAPDLLNMRNNFGETPLYRSVVFGKMEMFEFLDQQIRKGKPIIDQRELERFHFYNKSKTNILHAAVTNRTFGFDLALLIAKKYKYLVGEENNHGMTALQLLACNPWAFRFHLSSDESTEDATQKEAGHWRVPYWEKVQKEKRRHESALKLAKFLIKEDTSWKETGAMEETNAPKYHPSSQPSATPSEKEENKTETGQPSEMKENKIPEKPLILATRYGYVEMVKEIFEVYPWAVEYIDRKGRTILHVAIKYRQMEVLDLVEKMGVLGRLRGKVDNNLNTILHMVGEETTDRIVPKLQGPAFELQENLLLFERVREICPRSLENTLNTQHKTAQQLFEEMNKPLREEATEWIKRTAENCSIVAVLIATVAFASAYTIPGGSDQSTGFPILLNRPFFVVFTTADVLSITLALTAVIIFLRILTFTFRLEEMLMLGVTLLIVSVTMMMIAFAATVILMTHNRGNWTKVALFTASFVPVSIFAVSYLPLYLSLMKTHSYSLKKKVALIFPRFNKSKPKQIGTSNSTSRPKLRASSNNPV</sequence>